<feature type="compositionally biased region" description="Basic and acidic residues" evidence="4">
    <location>
        <begin position="67"/>
        <end position="82"/>
    </location>
</feature>
<evidence type="ECO:0000256" key="4">
    <source>
        <dbReference type="SAM" id="MobiDB-lite"/>
    </source>
</evidence>
<feature type="region of interest" description="Disordered" evidence="4">
    <location>
        <begin position="1610"/>
        <end position="1639"/>
    </location>
</feature>
<feature type="compositionally biased region" description="Basic and acidic residues" evidence="4">
    <location>
        <begin position="1094"/>
        <end position="1104"/>
    </location>
</feature>
<feature type="compositionally biased region" description="Basic and acidic residues" evidence="4">
    <location>
        <begin position="524"/>
        <end position="540"/>
    </location>
</feature>
<dbReference type="InterPro" id="IPR029299">
    <property type="entry name" value="ALMS_motif"/>
</dbReference>
<feature type="compositionally biased region" description="Basic and acidic residues" evidence="4">
    <location>
        <begin position="583"/>
        <end position="603"/>
    </location>
</feature>
<proteinExistence type="predicted"/>
<evidence type="ECO:0000259" key="5">
    <source>
        <dbReference type="Pfam" id="PF15309"/>
    </source>
</evidence>
<feature type="compositionally biased region" description="Basic and acidic residues" evidence="4">
    <location>
        <begin position="1703"/>
        <end position="1733"/>
    </location>
</feature>
<feature type="compositionally biased region" description="Low complexity" evidence="4">
    <location>
        <begin position="2118"/>
        <end position="2130"/>
    </location>
</feature>
<feature type="compositionally biased region" description="Low complexity" evidence="4">
    <location>
        <begin position="743"/>
        <end position="754"/>
    </location>
</feature>
<evidence type="ECO:0000313" key="6">
    <source>
        <dbReference type="EMBL" id="KAK6632876.1"/>
    </source>
</evidence>
<feature type="region of interest" description="Disordered" evidence="4">
    <location>
        <begin position="726"/>
        <end position="771"/>
    </location>
</feature>
<evidence type="ECO:0000256" key="2">
    <source>
        <dbReference type="ARBA" id="ARBA00022490"/>
    </source>
</evidence>
<feature type="region of interest" description="Disordered" evidence="4">
    <location>
        <begin position="157"/>
        <end position="177"/>
    </location>
</feature>
<dbReference type="Proteomes" id="UP001372834">
    <property type="component" value="Unassembled WGS sequence"/>
</dbReference>
<keyword evidence="3" id="KW-0206">Cytoskeleton</keyword>
<dbReference type="EMBL" id="JAWJWE010000006">
    <property type="protein sequence ID" value="KAK6632876.1"/>
    <property type="molecule type" value="Genomic_DNA"/>
</dbReference>
<feature type="compositionally biased region" description="Polar residues" evidence="4">
    <location>
        <begin position="1531"/>
        <end position="1542"/>
    </location>
</feature>
<comment type="caution">
    <text evidence="6">The sequence shown here is derived from an EMBL/GenBank/DDBJ whole genome shotgun (WGS) entry which is preliminary data.</text>
</comment>
<feature type="compositionally biased region" description="Basic and acidic residues" evidence="4">
    <location>
        <begin position="1393"/>
        <end position="1424"/>
    </location>
</feature>
<name>A0AAN8P299_POLSC</name>
<organism evidence="6 7">
    <name type="scientific">Polyplax serrata</name>
    <name type="common">Common mouse louse</name>
    <dbReference type="NCBI Taxonomy" id="468196"/>
    <lineage>
        <taxon>Eukaryota</taxon>
        <taxon>Metazoa</taxon>
        <taxon>Ecdysozoa</taxon>
        <taxon>Arthropoda</taxon>
        <taxon>Hexapoda</taxon>
        <taxon>Insecta</taxon>
        <taxon>Pterygota</taxon>
        <taxon>Neoptera</taxon>
        <taxon>Paraneoptera</taxon>
        <taxon>Psocodea</taxon>
        <taxon>Troctomorpha</taxon>
        <taxon>Phthiraptera</taxon>
        <taxon>Anoplura</taxon>
        <taxon>Polyplacidae</taxon>
        <taxon>Polyplax</taxon>
    </lineage>
</organism>
<feature type="compositionally biased region" description="Basic and acidic residues" evidence="4">
    <location>
        <begin position="2136"/>
        <end position="2153"/>
    </location>
</feature>
<feature type="domain" description="ALMS motif" evidence="5">
    <location>
        <begin position="2251"/>
        <end position="2367"/>
    </location>
</feature>
<feature type="compositionally biased region" description="Polar residues" evidence="4">
    <location>
        <begin position="55"/>
        <end position="66"/>
    </location>
</feature>
<feature type="region of interest" description="Disordered" evidence="4">
    <location>
        <begin position="1493"/>
        <end position="1571"/>
    </location>
</feature>
<feature type="region of interest" description="Disordered" evidence="4">
    <location>
        <begin position="1751"/>
        <end position="1773"/>
    </location>
</feature>
<feature type="region of interest" description="Disordered" evidence="4">
    <location>
        <begin position="2069"/>
        <end position="2158"/>
    </location>
</feature>
<feature type="region of interest" description="Disordered" evidence="4">
    <location>
        <begin position="424"/>
        <end position="444"/>
    </location>
</feature>
<dbReference type="Pfam" id="PF15309">
    <property type="entry name" value="ALMS_motif"/>
    <property type="match status" value="1"/>
</dbReference>
<feature type="region of interest" description="Disordered" evidence="4">
    <location>
        <begin position="1183"/>
        <end position="1213"/>
    </location>
</feature>
<evidence type="ECO:0000256" key="1">
    <source>
        <dbReference type="ARBA" id="ARBA00004300"/>
    </source>
</evidence>
<accession>A0AAN8P299</accession>
<feature type="compositionally biased region" description="Polar residues" evidence="4">
    <location>
        <begin position="424"/>
        <end position="434"/>
    </location>
</feature>
<feature type="region of interest" description="Disordered" evidence="4">
    <location>
        <begin position="524"/>
        <end position="603"/>
    </location>
</feature>
<feature type="compositionally biased region" description="Low complexity" evidence="4">
    <location>
        <begin position="93"/>
        <end position="107"/>
    </location>
</feature>
<evidence type="ECO:0000256" key="3">
    <source>
        <dbReference type="ARBA" id="ARBA00023212"/>
    </source>
</evidence>
<feature type="compositionally biased region" description="Polar residues" evidence="4">
    <location>
        <begin position="1504"/>
        <end position="1514"/>
    </location>
</feature>
<feature type="region of interest" description="Disordered" evidence="4">
    <location>
        <begin position="988"/>
        <end position="1012"/>
    </location>
</feature>
<feature type="region of interest" description="Disordered" evidence="4">
    <location>
        <begin position="1090"/>
        <end position="1118"/>
    </location>
</feature>
<feature type="compositionally biased region" description="Basic and acidic residues" evidence="4">
    <location>
        <begin position="918"/>
        <end position="966"/>
    </location>
</feature>
<feature type="compositionally biased region" description="Basic and acidic residues" evidence="4">
    <location>
        <begin position="1543"/>
        <end position="1571"/>
    </location>
</feature>
<sequence>MPRNRDGNVNPQNTKVIQLGFNISVSGDPNSDFQIVLDDKKRGTEKNAVQLQTVDVPQLEDSSTNVPKKEVEKNKISKKEIKPAQATGPTLNSDTSKLESLSTSSESIPVNKPELYGSKEFSIIDDIKNTMEHFDKFSDHIKEIPRFKICPLASSTPFSDKQNSKSEPNLMYSEQKPRKLSHAYDYNTKKDFRATSRHLQSDLFLRPLPGADLYRRGMIRRYDYEPFSMYRSVDSLTKPTVIDYKSSGFWKSSSGDDKYEFEGTPLDDPVGILKKSDTEVGEKSNSSAESIKDIKIYQSGGILIMQNFKDNLDGSERKEVSDYSAKLIENCNKLKEEIEYGFPMVKDRALIGNSSEESQTSGKMVQFDLLGSDYQKNKLSSLNTSTSKDDSPIRAELIELATCESFKNKDAVQGNLPPQDFTSMSTQENDSIVSNPPGMSPGASGKKLEWDSGADVGYLNLDLSKENLSTIERIVLRGLSSDGTSEKDVVYEKMGQELRASKFILERKHSDVVIEEIVELENQLKDEKPKKSSKVESGKETRKKVKREADTKRSNHRKPEESEVDASKDKQDSKRSSQRKHSTLREVRSNVEKQHIKSDPVESVDKSVSVNTLFLDENCHATSQGTVRHDPSPIKNKSSKLSPKIKKLRKKIANHRFNLANIQKEQLKNNVIKETEVVAEIISSKMGVPKRVYKTVEAKPELGELEKSRETEEIIVEPCVVAKQDIDEIQPKEQEEKENKIQTSNRRPNSSSSTKTVLQKAKPNVMEEPKQHKKCDLVDQVIQTSECEVESVGVQAFSSQKSGMCGLSTCSHEGKDEDKKMKTAVNTSSKNIQVFGLNSSLPKQLAHPKECATKQEVQNTKSTQFFGGPINSLPNYHSNLVTKPGESCGRMLKVLNDEKSKESELTCLNKEIRCNLNGEKREKRMEPTDNHTMEATSIHENKENGMTDKSKNPKKSENPPSRKDSNGSEIDVGSEITSKVKVKNEFDVEKKKSKGSSENSLPSDGSCKMLTSKHLKEHGDSIDRNLIQEKYFQSQLIELEKREMISKSTSVDGLIDLADRKQSSSVACQYSLRSTEDFSDRGPKFQEVMQTENVKSERQRREGSDSSQNFPTEEQLDASKGTYYEADFGTGDSFPSSTQTAHSWVPGIQDPEQNKSAVGRARSFEYLPGHIYESSGNLREKLPSENGQNVISGSSSDSSRAGTINESERMSEGRNTLVLENSNETLCDTDRLKSLDNGLNQLHIVLTNLREKDDKVEKITRSLLVNLCRNNGPESPNNIVGLLHKKFDSSRLIKVFDNLAWKSILNRKFLMVSCTCDQSEHHQHQMSDEKRDDQNGTVKHLIRVFEKSRNIISDGRNEERIRPAAVRALMKRNKDLFTTSLVDKGANSPRSEIITKRNHENSKERQLERKKEEQSVASTVEKRSRNIKEVEKERDISIACQTEDKSSVSSIEKYYEKRKALESRIAADKESQIKWIEKEINHLNVLRGLLEKQTSSSNRKKKSPNLTLPSQNSVENDKISESIGDCAFPSPVQNSSNTATDKQSPEETKSGIDEKSTTEERSKTPEMSEEGKLKYGMAVSLNGNLRKVILLPVGVQVSKKNGRFTEQCSDRGVTSYENMKPQSPTHSVPTSRGSDSRQYRRCKQYREITTDVTTQCPSTTRYDDEINPSISVQTDFTIPRKCSFCQQKNCVCLSFSQSEKSDEYISDERSLSKSSRKASDKKESLKPSLDKTESSGQKITFDSIGCDTTNTSGLNRIGQRHSDKTGGNTSESVTVSSKSKSICKCETCPKSSVTTNNKHVSSSHNHSHSKVPGTPEKSSPGCRKGTCRCSNIQVQKSSGCACHVIKILGPRCCTPETELCSCKRRNMKSTENQYCQTDEVIVEQKNVVMDMKLVKPQKEPEVILPCEGKVAVDNRIAMESKCLCCPKLSYGKEQPVCAKTDVQEKYEVKKQVPEEEPPVEVKTALAKHVCDCQKKEKESAKTEDHPRHYFLKIEETEMDESNESIERKSLEVITVKVPVKKAGAAKIYGSEFKQSPHGKDNKETRVNGNLCNCCEKCIGRTCRNASQESETRVRQVWHRQQPEKPDVYKRNGKGQCDDRESYEDLNYVNNPSNLTQLSSSSQEGYQESSSCYTRLGKNDNSRSDTYSRQDGKITETPSEYDSHKEYIAIYDERHPSLLARDQTKKTRQPYDVRYTAEKEYEVRRGPNSSNGLKKYKRTDTFDPEYYNYNKKEFMTKSELMKEEQQKKRTHQPTLQEYLESNRPDFYSSAENRRRIISERAKERAKNHENKVEYLMNLLHRCNTPREAPKAGSKRIFTTPQMREQTMKRYRQLPEVTEKVADQKKKEEYKTNKLMADIFAKKLQIEALKGHINLSNSVSVLSAI</sequence>
<feature type="compositionally biased region" description="Low complexity" evidence="4">
    <location>
        <begin position="633"/>
        <end position="642"/>
    </location>
</feature>
<comment type="subcellular location">
    <subcellularLocation>
        <location evidence="1">Cytoplasm</location>
        <location evidence="1">Cytoskeleton</location>
        <location evidence="1">Microtubule organizing center</location>
        <location evidence="1">Centrosome</location>
    </subcellularLocation>
</comment>
<reference evidence="6 7" key="1">
    <citation type="submission" date="2023-10" db="EMBL/GenBank/DDBJ databases">
        <title>Genomes of two closely related lineages of the louse Polyplax serrata with different host specificities.</title>
        <authorList>
            <person name="Martinu J."/>
            <person name="Tarabai H."/>
            <person name="Stefka J."/>
            <person name="Hypsa V."/>
        </authorList>
    </citation>
    <scope>NUCLEOTIDE SEQUENCE [LARGE SCALE GENOMIC DNA]</scope>
    <source>
        <strain evidence="6">HR10_N</strain>
    </source>
</reference>
<feature type="region of interest" description="Disordered" evidence="4">
    <location>
        <begin position="623"/>
        <end position="642"/>
    </location>
</feature>
<feature type="compositionally biased region" description="Basic and acidic residues" evidence="4">
    <location>
        <begin position="2080"/>
        <end position="2099"/>
    </location>
</feature>
<feature type="compositionally biased region" description="Basic and acidic residues" evidence="4">
    <location>
        <begin position="547"/>
        <end position="575"/>
    </location>
</feature>
<protein>
    <recommendedName>
        <fullName evidence="5">ALMS motif domain-containing protein</fullName>
    </recommendedName>
</protein>
<feature type="compositionally biased region" description="Polar residues" evidence="4">
    <location>
        <begin position="1615"/>
        <end position="1633"/>
    </location>
</feature>
<feature type="region of interest" description="Disordered" evidence="4">
    <location>
        <begin position="55"/>
        <end position="109"/>
    </location>
</feature>
<dbReference type="GO" id="GO:0005813">
    <property type="term" value="C:centrosome"/>
    <property type="evidence" value="ECO:0007669"/>
    <property type="project" value="UniProtKB-SubCell"/>
</dbReference>
<feature type="compositionally biased region" description="Polar residues" evidence="4">
    <location>
        <begin position="2107"/>
        <end position="2117"/>
    </location>
</feature>
<feature type="region of interest" description="Disordered" evidence="4">
    <location>
        <begin position="1388"/>
        <end position="1424"/>
    </location>
</feature>
<gene>
    <name evidence="6" type="ORF">RUM43_012615</name>
</gene>
<feature type="region of interest" description="Disordered" evidence="4">
    <location>
        <begin position="1789"/>
        <end position="1822"/>
    </location>
</feature>
<feature type="compositionally biased region" description="Basic and acidic residues" evidence="4">
    <location>
        <begin position="726"/>
        <end position="740"/>
    </location>
</feature>
<feature type="compositionally biased region" description="Polar residues" evidence="4">
    <location>
        <begin position="157"/>
        <end position="167"/>
    </location>
</feature>
<keyword evidence="2" id="KW-0963">Cytoplasm</keyword>
<feature type="region of interest" description="Disordered" evidence="4">
    <location>
        <begin position="1703"/>
        <end position="1736"/>
    </location>
</feature>
<feature type="region of interest" description="Disordered" evidence="4">
    <location>
        <begin position="918"/>
        <end position="976"/>
    </location>
</feature>
<evidence type="ECO:0000313" key="7">
    <source>
        <dbReference type="Proteomes" id="UP001372834"/>
    </source>
</evidence>